<evidence type="ECO:0000259" key="10">
    <source>
        <dbReference type="PROSITE" id="PS50157"/>
    </source>
</evidence>
<evidence type="ECO:0000313" key="12">
    <source>
        <dbReference type="Proteomes" id="UP000189274"/>
    </source>
</evidence>
<dbReference type="SUPFAM" id="SSF57667">
    <property type="entry name" value="beta-beta-alpha zinc fingers"/>
    <property type="match status" value="4"/>
</dbReference>
<dbReference type="PANTHER" id="PTHR46179">
    <property type="entry name" value="ZINC FINGER PROTEIN"/>
    <property type="match status" value="1"/>
</dbReference>
<comment type="caution">
    <text evidence="11">The sequence shown here is derived from an EMBL/GenBank/DDBJ whole genome shotgun (WGS) entry which is preliminary data.</text>
</comment>
<evidence type="ECO:0000256" key="4">
    <source>
        <dbReference type="ARBA" id="ARBA00022833"/>
    </source>
</evidence>
<sequence>MKGASIIDVSGGESDEKCIDVPIQNLERVSKESTTKSKSQDTSSHNENSPNITRAGRSTEKKTAGVRARSSSGSYSVRSVSPRPKNHICDFPGCTKAYSRPSLLEQHMRSHYGYRPFKCEFEGCNDSFTRKDHLARHMLKHTEEKDKPFHCTVCGKGVNSMQHLKRHEKTHFKSFHCTFEGCNESFHKHQSLKAHIRSVHEQNSSNKCEICGKQFSRPGRLADHMDKHHSDSSKLICDFPNCYKTFRMWSALQLHIKTEHPKLECDICGKKCIGSSGLANHMKMHVDDSLIKLWNCMECGEKFHKKEHAVRHYAEKHPLIELPEALRYEPRLEVKTKHKQSVQEIEYFMKKKEEEKKAKRRRIEPDDEHNTDVANDCDYDTNGKCVKGSHVNKEDLKKENTFNLSDCGMFIAKPTINNFKKHQKNKANTSFDVLDLLVDNVDQRLSCPYSNCHRLFRKQYDLDRHLAWHQRQDKLLDQKVELVLTEIEQAEHNAD</sequence>
<feature type="domain" description="C2H2-type" evidence="10">
    <location>
        <begin position="117"/>
        <end position="146"/>
    </location>
</feature>
<dbReference type="Pfam" id="PF00096">
    <property type="entry name" value="zf-C2H2"/>
    <property type="match status" value="4"/>
</dbReference>
<dbReference type="InterPro" id="IPR051061">
    <property type="entry name" value="Zinc_finger_trans_reg"/>
</dbReference>
<evidence type="ECO:0000256" key="6">
    <source>
        <dbReference type="ARBA" id="ARBA00023163"/>
    </source>
</evidence>
<feature type="region of interest" description="Disordered" evidence="9">
    <location>
        <begin position="1"/>
        <end position="82"/>
    </location>
</feature>
<protein>
    <submittedName>
        <fullName evidence="11">Transcription factor IIIA</fullName>
    </submittedName>
</protein>
<feature type="domain" description="C2H2-type" evidence="10">
    <location>
        <begin position="175"/>
        <end position="205"/>
    </location>
</feature>
<dbReference type="PROSITE" id="PS00028">
    <property type="entry name" value="ZINC_FINGER_C2H2_1"/>
    <property type="match status" value="8"/>
</dbReference>
<dbReference type="GO" id="GO:0006357">
    <property type="term" value="P:regulation of transcription by RNA polymerase II"/>
    <property type="evidence" value="ECO:0007669"/>
    <property type="project" value="TreeGrafter"/>
</dbReference>
<keyword evidence="2" id="KW-0479">Metal-binding</keyword>
<dbReference type="EMBL" id="MQVM01000044">
    <property type="protein sequence ID" value="ONH71048.1"/>
    <property type="molecule type" value="Genomic_DNA"/>
</dbReference>
<feature type="domain" description="C2H2-type" evidence="10">
    <location>
        <begin position="87"/>
        <end position="116"/>
    </location>
</feature>
<dbReference type="InterPro" id="IPR013087">
    <property type="entry name" value="Znf_C2H2_type"/>
</dbReference>
<dbReference type="SMART" id="SM00355">
    <property type="entry name" value="ZnF_C2H2"/>
    <property type="match status" value="9"/>
</dbReference>
<feature type="domain" description="C2H2-type" evidence="10">
    <location>
        <begin position="445"/>
        <end position="474"/>
    </location>
</feature>
<dbReference type="VEuPathDB" id="FungiDB:C5L36_0D01510"/>
<dbReference type="GO" id="GO:0008270">
    <property type="term" value="F:zinc ion binding"/>
    <property type="evidence" value="ECO:0007669"/>
    <property type="project" value="UniProtKB-KW"/>
</dbReference>
<evidence type="ECO:0000256" key="3">
    <source>
        <dbReference type="ARBA" id="ARBA00022771"/>
    </source>
</evidence>
<dbReference type="FunFam" id="3.30.160.60:FF:000007">
    <property type="entry name" value="Basic krueppel-like factor 3"/>
    <property type="match status" value="1"/>
</dbReference>
<feature type="compositionally biased region" description="Low complexity" evidence="9">
    <location>
        <begin position="65"/>
        <end position="81"/>
    </location>
</feature>
<dbReference type="PANTHER" id="PTHR46179:SF13">
    <property type="entry name" value="C2H2-TYPE DOMAIN-CONTAINING PROTEIN"/>
    <property type="match status" value="1"/>
</dbReference>
<dbReference type="Proteomes" id="UP000189274">
    <property type="component" value="Unassembled WGS sequence"/>
</dbReference>
<keyword evidence="6" id="KW-0804">Transcription</keyword>
<keyword evidence="3 8" id="KW-0863">Zinc-finger</keyword>
<dbReference type="Pfam" id="PF13894">
    <property type="entry name" value="zf-C2H2_4"/>
    <property type="match status" value="1"/>
</dbReference>
<keyword evidence="4" id="KW-0862">Zinc</keyword>
<dbReference type="Pfam" id="PF12874">
    <property type="entry name" value="zf-met"/>
    <property type="match status" value="1"/>
</dbReference>
<feature type="domain" description="C2H2-type" evidence="10">
    <location>
        <begin position="149"/>
        <end position="171"/>
    </location>
</feature>
<reference evidence="12" key="1">
    <citation type="journal article" date="2017" name="Genome Announc.">
        <title>Genome sequences of Cyberlindnera fabianii 65, Pichia kudriavzevii 129, and Saccharomyces cerevisiae 131 isolated from fermented masau fruits in Zimbabwe.</title>
        <authorList>
            <person name="van Rijswijck I.M.H."/>
            <person name="Derks M.F.L."/>
            <person name="Abee T."/>
            <person name="de Ridder D."/>
            <person name="Smid E.J."/>
        </authorList>
    </citation>
    <scope>NUCLEOTIDE SEQUENCE [LARGE SCALE GENOMIC DNA]</scope>
    <source>
        <strain evidence="12">129</strain>
    </source>
</reference>
<feature type="domain" description="C2H2-type" evidence="10">
    <location>
        <begin position="294"/>
        <end position="317"/>
    </location>
</feature>
<name>A0A1V2LG07_PICKU</name>
<proteinExistence type="predicted"/>
<dbReference type="GO" id="GO:0005634">
    <property type="term" value="C:nucleus"/>
    <property type="evidence" value="ECO:0007669"/>
    <property type="project" value="UniProtKB-SubCell"/>
</dbReference>
<evidence type="ECO:0000313" key="11">
    <source>
        <dbReference type="EMBL" id="ONH71048.1"/>
    </source>
</evidence>
<keyword evidence="5" id="KW-0805">Transcription regulation</keyword>
<feature type="compositionally biased region" description="Basic and acidic residues" evidence="9">
    <location>
        <begin position="28"/>
        <end position="39"/>
    </location>
</feature>
<evidence type="ECO:0000256" key="2">
    <source>
        <dbReference type="ARBA" id="ARBA00022723"/>
    </source>
</evidence>
<evidence type="ECO:0000256" key="8">
    <source>
        <dbReference type="PROSITE-ProRule" id="PRU00042"/>
    </source>
</evidence>
<keyword evidence="7" id="KW-0539">Nucleus</keyword>
<organism evidence="11 12">
    <name type="scientific">Pichia kudriavzevii</name>
    <name type="common">Yeast</name>
    <name type="synonym">Issatchenkia orientalis</name>
    <dbReference type="NCBI Taxonomy" id="4909"/>
    <lineage>
        <taxon>Eukaryota</taxon>
        <taxon>Fungi</taxon>
        <taxon>Dikarya</taxon>
        <taxon>Ascomycota</taxon>
        <taxon>Saccharomycotina</taxon>
        <taxon>Pichiomycetes</taxon>
        <taxon>Pichiales</taxon>
        <taxon>Pichiaceae</taxon>
        <taxon>Pichia</taxon>
    </lineage>
</organism>
<evidence type="ECO:0000256" key="1">
    <source>
        <dbReference type="ARBA" id="ARBA00004123"/>
    </source>
</evidence>
<evidence type="ECO:0000256" key="7">
    <source>
        <dbReference type="ARBA" id="ARBA00023242"/>
    </source>
</evidence>
<comment type="subcellular location">
    <subcellularLocation>
        <location evidence="1">Nucleus</location>
    </subcellularLocation>
</comment>
<accession>A0A1V2LG07</accession>
<evidence type="ECO:0000256" key="9">
    <source>
        <dbReference type="SAM" id="MobiDB-lite"/>
    </source>
</evidence>
<evidence type="ECO:0000256" key="5">
    <source>
        <dbReference type="ARBA" id="ARBA00023015"/>
    </source>
</evidence>
<dbReference type="AlphaFoldDB" id="A0A1V2LG07"/>
<dbReference type="InterPro" id="IPR036236">
    <property type="entry name" value="Znf_C2H2_sf"/>
</dbReference>
<feature type="domain" description="C2H2-type" evidence="10">
    <location>
        <begin position="206"/>
        <end position="233"/>
    </location>
</feature>
<dbReference type="Gene3D" id="3.30.160.60">
    <property type="entry name" value="Classic Zinc Finger"/>
    <property type="match status" value="6"/>
</dbReference>
<dbReference type="PROSITE" id="PS50157">
    <property type="entry name" value="ZINC_FINGER_C2H2_2"/>
    <property type="match status" value="8"/>
</dbReference>
<feature type="domain" description="C2H2-type" evidence="10">
    <location>
        <begin position="263"/>
        <end position="290"/>
    </location>
</feature>
<gene>
    <name evidence="11" type="ORF">BOH78_4784</name>
</gene>